<dbReference type="HOGENOM" id="CLU_009834_7_4_0"/>
<reference evidence="3 4" key="1">
    <citation type="journal article" date="2011" name="Stand. Genomic Sci.">
        <title>Genome sequence of the moderately thermophilic halophile Flexistipes sinusarabici strain (MAS10).</title>
        <authorList>
            <person name="Lapidus A."/>
            <person name="Chertkov O."/>
            <person name="Nolan M."/>
            <person name="Lucas S."/>
            <person name="Hammon N."/>
            <person name="Deshpande S."/>
            <person name="Cheng J.F."/>
            <person name="Tapia R."/>
            <person name="Han C."/>
            <person name="Goodwin L."/>
            <person name="Pitluck S."/>
            <person name="Liolios K."/>
            <person name="Pagani I."/>
            <person name="Ivanova N."/>
            <person name="Huntemann M."/>
            <person name="Mavromatis K."/>
            <person name="Mikhailova N."/>
            <person name="Pati A."/>
            <person name="Chen A."/>
            <person name="Palaniappan K."/>
            <person name="Land M."/>
            <person name="Hauser L."/>
            <person name="Brambilla E.M."/>
            <person name="Rohde M."/>
            <person name="Abt B."/>
            <person name="Spring S."/>
            <person name="Goker M."/>
            <person name="Bristow J."/>
            <person name="Eisen J.A."/>
            <person name="Markowitz V."/>
            <person name="Hugenholtz P."/>
            <person name="Kyrpides N.C."/>
            <person name="Klenk H.P."/>
            <person name="Woyke T."/>
        </authorList>
    </citation>
    <scope>NUCLEOTIDE SEQUENCE [LARGE SCALE GENOMIC DNA]</scope>
    <source>
        <strain evidence="4">DSM 4947 / MAS 10</strain>
    </source>
</reference>
<dbReference type="EMBL" id="CP002858">
    <property type="protein sequence ID" value="AEI15897.1"/>
    <property type="molecule type" value="Genomic_DNA"/>
</dbReference>
<dbReference type="RefSeq" id="WP_013887336.1">
    <property type="nucleotide sequence ID" value="NC_015672.1"/>
</dbReference>
<dbReference type="Proteomes" id="UP000006621">
    <property type="component" value="Chromosome"/>
</dbReference>
<dbReference type="KEGG" id="fsi:Flexsi_2282"/>
<evidence type="ECO:0000313" key="4">
    <source>
        <dbReference type="Proteomes" id="UP000006621"/>
    </source>
</evidence>
<dbReference type="PANTHER" id="PTHR43802">
    <property type="entry name" value="ENOYL-COA HYDRATASE"/>
    <property type="match status" value="1"/>
</dbReference>
<dbReference type="GO" id="GO:0003824">
    <property type="term" value="F:catalytic activity"/>
    <property type="evidence" value="ECO:0007669"/>
    <property type="project" value="InterPro"/>
</dbReference>
<dbReference type="Gene3D" id="3.90.226.10">
    <property type="entry name" value="2-enoyl-CoA Hydratase, Chain A, domain 1"/>
    <property type="match status" value="1"/>
</dbReference>
<reference evidence="4" key="2">
    <citation type="submission" date="2011-06" db="EMBL/GenBank/DDBJ databases">
        <title>The complete genome of Flexistipes sinusarabici DSM 4947.</title>
        <authorList>
            <person name="Lucas S."/>
            <person name="Han J."/>
            <person name="Lapidus A."/>
            <person name="Bruce D."/>
            <person name="Goodwin L."/>
            <person name="Pitluck S."/>
            <person name="Peters L."/>
            <person name="Kyrpides N."/>
            <person name="Mavromatis K."/>
            <person name="Ivanova N."/>
            <person name="Mikhailova N."/>
            <person name="Chertkov O."/>
            <person name="Detter J.C."/>
            <person name="Tapia R."/>
            <person name="Han C."/>
            <person name="Land M."/>
            <person name="Hauser L."/>
            <person name="Markowitz V."/>
            <person name="Cheng J.-F."/>
            <person name="Hugenholtz P."/>
            <person name="Woyke T."/>
            <person name="Wu D."/>
            <person name="Spring S."/>
            <person name="Schroeder M."/>
            <person name="Brambilla E."/>
            <person name="Klenk H.-P."/>
            <person name="Eisen J.A."/>
        </authorList>
    </citation>
    <scope>NUCLEOTIDE SEQUENCE [LARGE SCALE GENOMIC DNA]</scope>
    <source>
        <strain evidence="4">DSM 4947 / MAS 10</strain>
    </source>
</reference>
<dbReference type="STRING" id="717231.Flexsi_2282"/>
<accession>F8E6D0</accession>
<dbReference type="AlphaFoldDB" id="F8E6D0"/>
<dbReference type="CDD" id="cd06558">
    <property type="entry name" value="crotonase-like"/>
    <property type="match status" value="1"/>
</dbReference>
<name>F8E6D0_FLESM</name>
<dbReference type="InterPro" id="IPR001753">
    <property type="entry name" value="Enoyl-CoA_hydra/iso"/>
</dbReference>
<dbReference type="InterPro" id="IPR029045">
    <property type="entry name" value="ClpP/crotonase-like_dom_sf"/>
</dbReference>
<dbReference type="Pfam" id="PF00378">
    <property type="entry name" value="ECH_1"/>
    <property type="match status" value="1"/>
</dbReference>
<sequence>MKTVIYEKENHIAYIYLNRSENMNAINEEMNNELEKIWDDFEQDDSLYAAIVTGKGKAFCAGLDLKTELPCWKNASANDIRSKINKGLGGGVTRGRHRLSKPVIAAVNGAAVAGGFELALACDIRIASQEAVFGVFEMKHGIHQGDGGIVRLLSIAGLGVTMDLTLTGRKINADEALRLNLVSEVVTHDMLMGTAEKYASMIIGNDRGAVSSAKETILDSIGQRLDDALKLEMFNAYSCFSKHKNGGEDD</sequence>
<dbReference type="InterPro" id="IPR018376">
    <property type="entry name" value="Enoyl-CoA_hyd/isom_CS"/>
</dbReference>
<gene>
    <name evidence="3" type="ordered locus">Flexsi_2282</name>
</gene>
<evidence type="ECO:0000313" key="3">
    <source>
        <dbReference type="EMBL" id="AEI15897.1"/>
    </source>
</evidence>
<dbReference type="PROSITE" id="PS00166">
    <property type="entry name" value="ENOYL_COA_HYDRATASE"/>
    <property type="match status" value="1"/>
</dbReference>
<protein>
    <submittedName>
        <fullName evidence="3">Enoyl-CoA hydratase/isomerase</fullName>
    </submittedName>
</protein>
<dbReference type="SUPFAM" id="SSF52096">
    <property type="entry name" value="ClpP/crotonase"/>
    <property type="match status" value="1"/>
</dbReference>
<keyword evidence="4" id="KW-1185">Reference proteome</keyword>
<evidence type="ECO:0000256" key="2">
    <source>
        <dbReference type="RuleBase" id="RU003707"/>
    </source>
</evidence>
<dbReference type="eggNOG" id="COG1024">
    <property type="taxonomic scope" value="Bacteria"/>
</dbReference>
<comment type="similarity">
    <text evidence="1 2">Belongs to the enoyl-CoA hydratase/isomerase family.</text>
</comment>
<dbReference type="PANTHER" id="PTHR43802:SF1">
    <property type="entry name" value="IP11341P-RELATED"/>
    <property type="match status" value="1"/>
</dbReference>
<evidence type="ECO:0000256" key="1">
    <source>
        <dbReference type="ARBA" id="ARBA00005254"/>
    </source>
</evidence>
<organism evidence="3 4">
    <name type="scientific">Flexistipes sinusarabici (strain ATCC 49648 / DSM 4947 / MAS 10)</name>
    <dbReference type="NCBI Taxonomy" id="717231"/>
    <lineage>
        <taxon>Bacteria</taxon>
        <taxon>Pseudomonadati</taxon>
        <taxon>Deferribacterota</taxon>
        <taxon>Deferribacteres</taxon>
        <taxon>Deferribacterales</taxon>
        <taxon>Flexistipitaceae</taxon>
        <taxon>Flexistipes</taxon>
    </lineage>
</organism>
<proteinExistence type="inferred from homology"/>